<dbReference type="Proteomes" id="UP001628078">
    <property type="component" value="Unassembled WGS sequence"/>
</dbReference>
<name>A0ABQ5JT71_9LACO</name>
<feature type="transmembrane region" description="Helical" evidence="1">
    <location>
        <begin position="18"/>
        <end position="35"/>
    </location>
</feature>
<keyword evidence="1" id="KW-0812">Transmembrane</keyword>
<keyword evidence="1" id="KW-0472">Membrane</keyword>
<feature type="transmembrane region" description="Helical" evidence="1">
    <location>
        <begin position="47"/>
        <end position="66"/>
    </location>
</feature>
<evidence type="ECO:0000313" key="2">
    <source>
        <dbReference type="EMBL" id="GKT06012.1"/>
    </source>
</evidence>
<sequence>MTFYSYQFIVSNQNQGQYLRIAVICVLVVVTLLLMTQYLRHRWDVKFKDLAVIAGTFLMLTLAYQYNDFTNLQASSKQNGQIIATVKQIAHQLDVKPQTLAVNNPSQANTGLLVKSANHYYNVVYNADGSQFVLQRVNLVKTRITVKGA</sequence>
<evidence type="ECO:0000313" key="3">
    <source>
        <dbReference type="Proteomes" id="UP001628078"/>
    </source>
</evidence>
<proteinExistence type="predicted"/>
<accession>A0ABQ5JT71</accession>
<keyword evidence="3" id="KW-1185">Reference proteome</keyword>
<dbReference type="Pfam" id="PF11694">
    <property type="entry name" value="DUF3290"/>
    <property type="match status" value="1"/>
</dbReference>
<dbReference type="RefSeq" id="WP_407883789.1">
    <property type="nucleotide sequence ID" value="NZ_BQXO01000003.1"/>
</dbReference>
<evidence type="ECO:0000256" key="1">
    <source>
        <dbReference type="SAM" id="Phobius"/>
    </source>
</evidence>
<gene>
    <name evidence="2" type="ORF">JCM31185_13000</name>
</gene>
<dbReference type="InterPro" id="IPR021707">
    <property type="entry name" value="DUF3290"/>
</dbReference>
<protein>
    <recommendedName>
        <fullName evidence="4">DUF3290 domain-containing protein</fullName>
    </recommendedName>
</protein>
<reference evidence="2 3" key="1">
    <citation type="submission" date="2022-03" db="EMBL/GenBank/DDBJ databases">
        <title>Draft genome sequence of Furfurilactobacillus curtus JCM 31185.</title>
        <authorList>
            <person name="Suzuki S."/>
            <person name="Endo A."/>
            <person name="Kajikawa A."/>
        </authorList>
    </citation>
    <scope>NUCLEOTIDE SEQUENCE [LARGE SCALE GENOMIC DNA]</scope>
    <source>
        <strain evidence="2 3">JCM 31185</strain>
    </source>
</reference>
<comment type="caution">
    <text evidence="2">The sequence shown here is derived from an EMBL/GenBank/DDBJ whole genome shotgun (WGS) entry which is preliminary data.</text>
</comment>
<dbReference type="EMBL" id="BQXO01000003">
    <property type="protein sequence ID" value="GKT06012.1"/>
    <property type="molecule type" value="Genomic_DNA"/>
</dbReference>
<organism evidence="2 3">
    <name type="scientific">Furfurilactobacillus curtus</name>
    <dbReference type="NCBI Taxonomy" id="1746200"/>
    <lineage>
        <taxon>Bacteria</taxon>
        <taxon>Bacillati</taxon>
        <taxon>Bacillota</taxon>
        <taxon>Bacilli</taxon>
        <taxon>Lactobacillales</taxon>
        <taxon>Lactobacillaceae</taxon>
        <taxon>Furfurilactobacillus</taxon>
    </lineage>
</organism>
<keyword evidence="1" id="KW-1133">Transmembrane helix</keyword>
<evidence type="ECO:0008006" key="4">
    <source>
        <dbReference type="Google" id="ProtNLM"/>
    </source>
</evidence>